<evidence type="ECO:0000259" key="1">
    <source>
        <dbReference type="PROSITE" id="PS50828"/>
    </source>
</evidence>
<dbReference type="NCBIfam" id="NF033154">
    <property type="entry name" value="endonuc_SmrA"/>
    <property type="match status" value="1"/>
</dbReference>
<evidence type="ECO:0000313" key="2">
    <source>
        <dbReference type="EMBL" id="MCC2614976.1"/>
    </source>
</evidence>
<dbReference type="Gene3D" id="3.30.1370.110">
    <property type="match status" value="1"/>
</dbReference>
<protein>
    <submittedName>
        <fullName evidence="2">DNA endonuclease SmrA</fullName>
    </submittedName>
</protein>
<dbReference type="PANTHER" id="PTHR35562">
    <property type="entry name" value="DNA ENDONUCLEASE SMRA-RELATED"/>
    <property type="match status" value="1"/>
</dbReference>
<feature type="domain" description="Smr" evidence="1">
    <location>
        <begin position="97"/>
        <end position="178"/>
    </location>
</feature>
<comment type="caution">
    <text evidence="2">The sequence shown here is derived from an EMBL/GenBank/DDBJ whole genome shotgun (WGS) entry which is preliminary data.</text>
</comment>
<evidence type="ECO:0000313" key="3">
    <source>
        <dbReference type="Proteomes" id="UP001520878"/>
    </source>
</evidence>
<dbReference type="PROSITE" id="PS50828">
    <property type="entry name" value="SMR"/>
    <property type="match status" value="1"/>
</dbReference>
<keyword evidence="3" id="KW-1185">Reference proteome</keyword>
<keyword evidence="2" id="KW-0255">Endonuclease</keyword>
<dbReference type="InterPro" id="IPR036063">
    <property type="entry name" value="Smr_dom_sf"/>
</dbReference>
<gene>
    <name evidence="2" type="primary">smrA</name>
    <name evidence="2" type="ORF">LJ739_01815</name>
</gene>
<dbReference type="SUPFAM" id="SSF160443">
    <property type="entry name" value="SMR domain-like"/>
    <property type="match status" value="1"/>
</dbReference>
<sequence length="194" mass="21915">MWNDEQGPQDDFAEWMQDVKPLKQDTHISSAAKSPSLAQQLRRAAVERETHVLVNPLSAELPAPVAPNDPIGFKKPGVQEGVYKNLRLGKYSVDHRLNVQGLSVERARDKLFFGLRQAQQNNHRTVLIKHGKQPDSEPFPGLLKSHVNQWLQSLPQVLAFHSAQPFHGGNGAVYVLLQKSAEEKQTNRERHKQK</sequence>
<dbReference type="Pfam" id="PF01713">
    <property type="entry name" value="Smr"/>
    <property type="match status" value="1"/>
</dbReference>
<dbReference type="EMBL" id="JAJEWP010000001">
    <property type="protein sequence ID" value="MCC2614976.1"/>
    <property type="molecule type" value="Genomic_DNA"/>
</dbReference>
<proteinExistence type="predicted"/>
<dbReference type="InterPro" id="IPR047688">
    <property type="entry name" value="Endonuc_SmrA"/>
</dbReference>
<accession>A0ABS8G4E3</accession>
<dbReference type="PANTHER" id="PTHR35562:SF2">
    <property type="entry name" value="DNA ENDONUCLEASE SMRA-RELATED"/>
    <property type="match status" value="1"/>
</dbReference>
<organism evidence="2 3">
    <name type="scientific">Fluctibacter halophilus</name>
    <dbReference type="NCBI Taxonomy" id="226011"/>
    <lineage>
        <taxon>Bacteria</taxon>
        <taxon>Pseudomonadati</taxon>
        <taxon>Pseudomonadota</taxon>
        <taxon>Gammaproteobacteria</taxon>
        <taxon>Alteromonadales</taxon>
        <taxon>Alteromonadaceae</taxon>
        <taxon>Fluctibacter</taxon>
    </lineage>
</organism>
<dbReference type="Proteomes" id="UP001520878">
    <property type="component" value="Unassembled WGS sequence"/>
</dbReference>
<reference evidence="2 3" key="1">
    <citation type="submission" date="2021-10" db="EMBL/GenBank/DDBJ databases">
        <title>Draft genome of Aestuariibacter halophilus JC2043.</title>
        <authorList>
            <person name="Emsley S.A."/>
            <person name="Pfannmuller K.M."/>
            <person name="Ushijima B."/>
            <person name="Saw J.H."/>
            <person name="Videau P."/>
        </authorList>
    </citation>
    <scope>NUCLEOTIDE SEQUENCE [LARGE SCALE GENOMIC DNA]</scope>
    <source>
        <strain evidence="2 3">JC2043</strain>
    </source>
</reference>
<dbReference type="RefSeq" id="WP_229156889.1">
    <property type="nucleotide sequence ID" value="NZ_JAJEWP010000001.1"/>
</dbReference>
<name>A0ABS8G4E3_9ALTE</name>
<dbReference type="InterPro" id="IPR002625">
    <property type="entry name" value="Smr_dom"/>
</dbReference>
<keyword evidence="2" id="KW-0378">Hydrolase</keyword>
<dbReference type="GO" id="GO:0004519">
    <property type="term" value="F:endonuclease activity"/>
    <property type="evidence" value="ECO:0007669"/>
    <property type="project" value="UniProtKB-KW"/>
</dbReference>
<keyword evidence="2" id="KW-0540">Nuclease</keyword>